<protein>
    <submittedName>
        <fullName evidence="5">Phage repressor protein C, contains Cro/C1-type HTH and peptisase s24 domains</fullName>
    </submittedName>
</protein>
<keyword evidence="3" id="KW-0804">Transcription</keyword>
<evidence type="ECO:0000313" key="5">
    <source>
        <dbReference type="EMBL" id="SHN52650.1"/>
    </source>
</evidence>
<sequence length="226" mass="24913">MVTDPQNPRHSLDAPRARLLALSQERGVSLAALSELLGRNPSYLQQFIRKGSPRKLEEQDRATLARFLGVGEEELREVKDISYVETPKRRESCEWVDVSRLDLGASAGPGVVAGGEGAFDTFRFSRRWLAEQGLERAQLSAIRVEGDSMEPLLNDGDEILVDRSPWPFRDGIHVVRLGDTLMVKRVASAGAGRMALLSQNLAYPPVEVAAEEVAIIGRVVWKGGRV</sequence>
<dbReference type="RefSeq" id="WP_072673397.1">
    <property type="nucleotide sequence ID" value="NZ_FRDF01000004.1"/>
</dbReference>
<dbReference type="InterPro" id="IPR001387">
    <property type="entry name" value="Cro/C1-type_HTH"/>
</dbReference>
<evidence type="ECO:0000256" key="3">
    <source>
        <dbReference type="ARBA" id="ARBA00023163"/>
    </source>
</evidence>
<dbReference type="PANTHER" id="PTHR40661">
    <property type="match status" value="1"/>
</dbReference>
<feature type="domain" description="Peptidase S24/S26A/S26B/S26C" evidence="4">
    <location>
        <begin position="113"/>
        <end position="220"/>
    </location>
</feature>
<keyword evidence="2" id="KW-0238">DNA-binding</keyword>
<dbReference type="EMBL" id="FRDF01000004">
    <property type="protein sequence ID" value="SHN52650.1"/>
    <property type="molecule type" value="Genomic_DNA"/>
</dbReference>
<dbReference type="AlphaFoldDB" id="A0A1M7S2G6"/>
<dbReference type="Proteomes" id="UP000184391">
    <property type="component" value="Unassembled WGS sequence"/>
</dbReference>
<dbReference type="InterPro" id="IPR015927">
    <property type="entry name" value="Peptidase_S24_S26A/B/C"/>
</dbReference>
<dbReference type="Pfam" id="PF00717">
    <property type="entry name" value="Peptidase_S24"/>
    <property type="match status" value="1"/>
</dbReference>
<dbReference type="PANTHER" id="PTHR40661:SF3">
    <property type="entry name" value="FELS-1 PROPHAGE TRANSCRIPTIONAL REGULATOR"/>
    <property type="match status" value="1"/>
</dbReference>
<evidence type="ECO:0000256" key="2">
    <source>
        <dbReference type="ARBA" id="ARBA00023125"/>
    </source>
</evidence>
<evidence type="ECO:0000313" key="6">
    <source>
        <dbReference type="Proteomes" id="UP000184391"/>
    </source>
</evidence>
<dbReference type="STRING" id="198312.SAMN02745193_00836"/>
<accession>A0A1M7S2G6</accession>
<keyword evidence="6" id="KW-1185">Reference proteome</keyword>
<evidence type="ECO:0000259" key="4">
    <source>
        <dbReference type="Pfam" id="PF00717"/>
    </source>
</evidence>
<dbReference type="SUPFAM" id="SSF51306">
    <property type="entry name" value="LexA/Signal peptidase"/>
    <property type="match status" value="1"/>
</dbReference>
<dbReference type="CDD" id="cd00093">
    <property type="entry name" value="HTH_XRE"/>
    <property type="match status" value="1"/>
</dbReference>
<dbReference type="InterPro" id="IPR036286">
    <property type="entry name" value="LexA/Signal_pep-like_sf"/>
</dbReference>
<dbReference type="InterPro" id="IPR039418">
    <property type="entry name" value="LexA-like"/>
</dbReference>
<gene>
    <name evidence="5" type="ORF">SAMN02745193_00836</name>
</gene>
<dbReference type="CDD" id="cd06529">
    <property type="entry name" value="S24_LexA-like"/>
    <property type="match status" value="1"/>
</dbReference>
<dbReference type="GO" id="GO:0003677">
    <property type="term" value="F:DNA binding"/>
    <property type="evidence" value="ECO:0007669"/>
    <property type="project" value="UniProtKB-KW"/>
</dbReference>
<name>A0A1M7S2G6_9SPHN</name>
<reference evidence="6" key="1">
    <citation type="submission" date="2016-12" db="EMBL/GenBank/DDBJ databases">
        <authorList>
            <person name="Varghese N."/>
            <person name="Submissions S."/>
        </authorList>
    </citation>
    <scope>NUCLEOTIDE SEQUENCE [LARGE SCALE GENOMIC DNA]</scope>
    <source>
        <strain evidence="6">DSM 11032</strain>
    </source>
</reference>
<evidence type="ECO:0000256" key="1">
    <source>
        <dbReference type="ARBA" id="ARBA00023015"/>
    </source>
</evidence>
<keyword evidence="1" id="KW-0805">Transcription regulation</keyword>
<dbReference type="Gene3D" id="2.10.109.10">
    <property type="entry name" value="Umud Fragment, subunit A"/>
    <property type="match status" value="1"/>
</dbReference>
<organism evidence="5 6">
    <name type="scientific">Erythrobacter sanguineus</name>
    <dbReference type="NCBI Taxonomy" id="198312"/>
    <lineage>
        <taxon>Bacteria</taxon>
        <taxon>Pseudomonadati</taxon>
        <taxon>Pseudomonadota</taxon>
        <taxon>Alphaproteobacteria</taxon>
        <taxon>Sphingomonadales</taxon>
        <taxon>Erythrobacteraceae</taxon>
        <taxon>Erythrobacter/Porphyrobacter group</taxon>
        <taxon>Erythrobacter</taxon>
    </lineage>
</organism>
<proteinExistence type="predicted"/>
<dbReference type="OrthoDB" id="528805at2"/>